<keyword evidence="4" id="KW-1185">Reference proteome</keyword>
<dbReference type="Gene3D" id="2.40.50.40">
    <property type="match status" value="1"/>
</dbReference>
<dbReference type="GO" id="GO:0003950">
    <property type="term" value="F:NAD+ poly-ADP-ribosyltransferase activity"/>
    <property type="evidence" value="ECO:0007669"/>
    <property type="project" value="InterPro"/>
</dbReference>
<evidence type="ECO:0000259" key="2">
    <source>
        <dbReference type="PROSITE" id="PS50013"/>
    </source>
</evidence>
<feature type="compositionally biased region" description="Acidic residues" evidence="1">
    <location>
        <begin position="86"/>
        <end position="113"/>
    </location>
</feature>
<name>A0A0S4JV35_BODSA</name>
<reference evidence="4" key="1">
    <citation type="submission" date="2015-09" db="EMBL/GenBank/DDBJ databases">
        <authorList>
            <consortium name="Pathogen Informatics"/>
        </authorList>
    </citation>
    <scope>NUCLEOTIDE SEQUENCE [LARGE SCALE GENOMIC DNA]</scope>
    <source>
        <strain evidence="4">Lake Konstanz</strain>
    </source>
</reference>
<dbReference type="OrthoDB" id="6133115at2759"/>
<evidence type="ECO:0000313" key="3">
    <source>
        <dbReference type="EMBL" id="CUG94424.1"/>
    </source>
</evidence>
<dbReference type="AlphaFoldDB" id="A0A0S4JV35"/>
<feature type="compositionally biased region" description="Polar residues" evidence="1">
    <location>
        <begin position="1"/>
        <end position="20"/>
    </location>
</feature>
<dbReference type="Proteomes" id="UP000051952">
    <property type="component" value="Unassembled WGS sequence"/>
</dbReference>
<dbReference type="Pfam" id="PF00644">
    <property type="entry name" value="PARP"/>
    <property type="match status" value="1"/>
</dbReference>
<dbReference type="PROSITE" id="PS50013">
    <property type="entry name" value="CHROMO_2"/>
    <property type="match status" value="1"/>
</dbReference>
<sequence>SLRKPSQQLSSGSVFRMSQQSDDDYVCIDSDGNVIPANEEASMAVAATFGDELVVHDGTDEWYLEGMRECEELRARLDNLNCEFNTSDEDEDEDEEEGAEEESEAAATDDLDSEMMGPATFSREYSDNGGEDEWILEAFLMILIVKMMGPATFSREYSDNGGEDEWILEAFLKRRGTKAVHREYSENGEAETNASYEYLCKWKWYREPTWESRSSLEELGLVSRLDAFDRERLPNNRSTNRRPKRPSKLNKKKLIPGTLETLMGDDFAEKVFAKTRLSAMYVTNYAPVLNRVCEKRFIDKWKESPPSFVPMIMFHGTRHPNIGPIGSQGLRVPNSGSGVRVVNGSSYGVGIYAAKDSAYSRGYTDTDKMFVCLALVGPQYTTMKDCGNICVFFDEALIVPLWLIQFSTVDTGEPPVRTNFSSLRECPRPVGAGYCYVNGHGTPAPRTQRLTKKMNRSIKELYKRGVVHARKTS</sequence>
<feature type="region of interest" description="Disordered" evidence="1">
    <location>
        <begin position="1"/>
        <end position="22"/>
    </location>
</feature>
<feature type="region of interest" description="Disordered" evidence="1">
    <location>
        <begin position="232"/>
        <end position="251"/>
    </location>
</feature>
<proteinExistence type="predicted"/>
<feature type="non-terminal residue" evidence="3">
    <location>
        <position position="1"/>
    </location>
</feature>
<evidence type="ECO:0000313" key="4">
    <source>
        <dbReference type="Proteomes" id="UP000051952"/>
    </source>
</evidence>
<evidence type="ECO:0000256" key="1">
    <source>
        <dbReference type="SAM" id="MobiDB-lite"/>
    </source>
</evidence>
<dbReference type="Gene3D" id="3.90.228.10">
    <property type="match status" value="1"/>
</dbReference>
<accession>A0A0S4JV35</accession>
<feature type="compositionally biased region" description="Basic residues" evidence="1">
    <location>
        <begin position="239"/>
        <end position="251"/>
    </location>
</feature>
<protein>
    <recommendedName>
        <fullName evidence="2">Chromo domain-containing protein</fullName>
    </recommendedName>
</protein>
<organism evidence="3 4">
    <name type="scientific">Bodo saltans</name>
    <name type="common">Flagellated protozoan</name>
    <dbReference type="NCBI Taxonomy" id="75058"/>
    <lineage>
        <taxon>Eukaryota</taxon>
        <taxon>Discoba</taxon>
        <taxon>Euglenozoa</taxon>
        <taxon>Kinetoplastea</taxon>
        <taxon>Metakinetoplastina</taxon>
        <taxon>Eubodonida</taxon>
        <taxon>Bodonidae</taxon>
        <taxon>Bodo</taxon>
    </lineage>
</organism>
<dbReference type="InterPro" id="IPR000953">
    <property type="entry name" value="Chromo/chromo_shadow_dom"/>
</dbReference>
<dbReference type="VEuPathDB" id="TriTrypDB:BSAL_48110"/>
<feature type="domain" description="Chromo" evidence="2">
    <location>
        <begin position="166"/>
        <end position="240"/>
    </location>
</feature>
<feature type="region of interest" description="Disordered" evidence="1">
    <location>
        <begin position="84"/>
        <end position="127"/>
    </location>
</feature>
<dbReference type="SUPFAM" id="SSF54160">
    <property type="entry name" value="Chromo domain-like"/>
    <property type="match status" value="1"/>
</dbReference>
<dbReference type="InterPro" id="IPR012317">
    <property type="entry name" value="Poly(ADP-ribose)pol_cat_dom"/>
</dbReference>
<dbReference type="InterPro" id="IPR016197">
    <property type="entry name" value="Chromo-like_dom_sf"/>
</dbReference>
<gene>
    <name evidence="3" type="ORF">BSAL_48115</name>
</gene>
<dbReference type="SUPFAM" id="SSF56399">
    <property type="entry name" value="ADP-ribosylation"/>
    <property type="match status" value="1"/>
</dbReference>
<dbReference type="EMBL" id="CYKH01002246">
    <property type="protein sequence ID" value="CUG94424.1"/>
    <property type="molecule type" value="Genomic_DNA"/>
</dbReference>